<dbReference type="InterPro" id="IPR009027">
    <property type="entry name" value="Ribosomal_bL9/RNase_H1_N"/>
</dbReference>
<dbReference type="GO" id="GO:0003676">
    <property type="term" value="F:nucleic acid binding"/>
    <property type="evidence" value="ECO:0007669"/>
    <property type="project" value="InterPro"/>
</dbReference>
<evidence type="ECO:0000259" key="1">
    <source>
        <dbReference type="PROSITE" id="PS50879"/>
    </source>
</evidence>
<dbReference type="Gene3D" id="3.40.970.10">
    <property type="entry name" value="Ribonuclease H1, N-terminal domain"/>
    <property type="match status" value="1"/>
</dbReference>
<dbReference type="CDD" id="cd09279">
    <property type="entry name" value="RNase_HI_like"/>
    <property type="match status" value="1"/>
</dbReference>
<organism evidence="2 3">
    <name type="scientific">Acorus gramineus</name>
    <name type="common">Dwarf sweet flag</name>
    <dbReference type="NCBI Taxonomy" id="55184"/>
    <lineage>
        <taxon>Eukaryota</taxon>
        <taxon>Viridiplantae</taxon>
        <taxon>Streptophyta</taxon>
        <taxon>Embryophyta</taxon>
        <taxon>Tracheophyta</taxon>
        <taxon>Spermatophyta</taxon>
        <taxon>Magnoliopsida</taxon>
        <taxon>Liliopsida</taxon>
        <taxon>Acoraceae</taxon>
        <taxon>Acorus</taxon>
    </lineage>
</organism>
<protein>
    <submittedName>
        <fullName evidence="2">Ribonuclease H protein</fullName>
    </submittedName>
</protein>
<dbReference type="GO" id="GO:0004523">
    <property type="term" value="F:RNA-DNA hybrid ribonuclease activity"/>
    <property type="evidence" value="ECO:0007669"/>
    <property type="project" value="InterPro"/>
</dbReference>
<dbReference type="PANTHER" id="PTHR46387">
    <property type="entry name" value="POLYNUCLEOTIDYL TRANSFERASE, RIBONUCLEASE H-LIKE SUPERFAMILY PROTEIN"/>
    <property type="match status" value="1"/>
</dbReference>
<dbReference type="PROSITE" id="PS50879">
    <property type="entry name" value="RNASE_H_1"/>
    <property type="match status" value="1"/>
</dbReference>
<accession>A0AAV9A8S4</accession>
<sequence>MPSASAFLRSDALTTTRRSSIPAPRTTMWRVGVRMVRSETDLTGSCIRCFASGRKRVAKPPKADIAPSIDDEKDAFYVVRKGDLIGLYRSLSDCQEQMSPSVADPSVGVYKGYSLRKEAVEYLTSHGLRNAMHTIHAAHVKEDLLGTLVPCLPQVSNHICVDKELKKTSKKPSKKSKKNQHLLRLFPEGETMYFYGYGIDVQSCGELSYSIEFDGASKGNPGKAGAGAIIRTEDGTVVCRLHEGVGTATNNVAEYRALLLGMKYAIKKGVKKISMQGDSKLVCLQVAGKWKAKSSNMIDLLAEAEELKNKFSSFRINHVLREFNSEADEQANLAIDLPDGEVREVPE</sequence>
<comment type="caution">
    <text evidence="2">The sequence shown here is derived from an EMBL/GenBank/DDBJ whole genome shotgun (WGS) entry which is preliminary data.</text>
</comment>
<dbReference type="EMBL" id="JAUJYN010000011">
    <property type="protein sequence ID" value="KAK1260565.1"/>
    <property type="molecule type" value="Genomic_DNA"/>
</dbReference>
<dbReference type="PANTHER" id="PTHR46387:SF2">
    <property type="entry name" value="RIBONUCLEASE HI"/>
    <property type="match status" value="1"/>
</dbReference>
<dbReference type="FunFam" id="3.30.420.10:FF:000076">
    <property type="entry name" value="RBR-type E3 ubiquitin transferase"/>
    <property type="match status" value="1"/>
</dbReference>
<dbReference type="Proteomes" id="UP001179952">
    <property type="component" value="Unassembled WGS sequence"/>
</dbReference>
<dbReference type="SUPFAM" id="SSF55658">
    <property type="entry name" value="L9 N-domain-like"/>
    <property type="match status" value="1"/>
</dbReference>
<dbReference type="Pfam" id="PF13456">
    <property type="entry name" value="RVT_3"/>
    <property type="match status" value="1"/>
</dbReference>
<dbReference type="AlphaFoldDB" id="A0AAV9A8S4"/>
<proteinExistence type="predicted"/>
<dbReference type="InterPro" id="IPR012337">
    <property type="entry name" value="RNaseH-like_sf"/>
</dbReference>
<evidence type="ECO:0000313" key="2">
    <source>
        <dbReference type="EMBL" id="KAK1260565.1"/>
    </source>
</evidence>
<feature type="domain" description="RNase H type-1" evidence="1">
    <location>
        <begin position="205"/>
        <end position="336"/>
    </location>
</feature>
<reference evidence="2" key="1">
    <citation type="journal article" date="2023" name="Nat. Commun.">
        <title>Diploid and tetraploid genomes of Acorus and the evolution of monocots.</title>
        <authorList>
            <person name="Ma L."/>
            <person name="Liu K.W."/>
            <person name="Li Z."/>
            <person name="Hsiao Y.Y."/>
            <person name="Qi Y."/>
            <person name="Fu T."/>
            <person name="Tang G.D."/>
            <person name="Zhang D."/>
            <person name="Sun W.H."/>
            <person name="Liu D.K."/>
            <person name="Li Y."/>
            <person name="Chen G.Z."/>
            <person name="Liu X.D."/>
            <person name="Liao X.Y."/>
            <person name="Jiang Y.T."/>
            <person name="Yu X."/>
            <person name="Hao Y."/>
            <person name="Huang J."/>
            <person name="Zhao X.W."/>
            <person name="Ke S."/>
            <person name="Chen Y.Y."/>
            <person name="Wu W.L."/>
            <person name="Hsu J.L."/>
            <person name="Lin Y.F."/>
            <person name="Huang M.D."/>
            <person name="Li C.Y."/>
            <person name="Huang L."/>
            <person name="Wang Z.W."/>
            <person name="Zhao X."/>
            <person name="Zhong W.Y."/>
            <person name="Peng D.H."/>
            <person name="Ahmad S."/>
            <person name="Lan S."/>
            <person name="Zhang J.S."/>
            <person name="Tsai W.C."/>
            <person name="Van de Peer Y."/>
            <person name="Liu Z.J."/>
        </authorList>
    </citation>
    <scope>NUCLEOTIDE SEQUENCE</scope>
    <source>
        <strain evidence="2">SCP</strain>
    </source>
</reference>
<keyword evidence="3" id="KW-1185">Reference proteome</keyword>
<dbReference type="Gene3D" id="3.30.420.10">
    <property type="entry name" value="Ribonuclease H-like superfamily/Ribonuclease H"/>
    <property type="match status" value="1"/>
</dbReference>
<reference evidence="2" key="2">
    <citation type="submission" date="2023-06" db="EMBL/GenBank/DDBJ databases">
        <authorList>
            <person name="Ma L."/>
            <person name="Liu K.-W."/>
            <person name="Li Z."/>
            <person name="Hsiao Y.-Y."/>
            <person name="Qi Y."/>
            <person name="Fu T."/>
            <person name="Tang G."/>
            <person name="Zhang D."/>
            <person name="Sun W.-H."/>
            <person name="Liu D.-K."/>
            <person name="Li Y."/>
            <person name="Chen G.-Z."/>
            <person name="Liu X.-D."/>
            <person name="Liao X.-Y."/>
            <person name="Jiang Y.-T."/>
            <person name="Yu X."/>
            <person name="Hao Y."/>
            <person name="Huang J."/>
            <person name="Zhao X.-W."/>
            <person name="Ke S."/>
            <person name="Chen Y.-Y."/>
            <person name="Wu W.-L."/>
            <person name="Hsu J.-L."/>
            <person name="Lin Y.-F."/>
            <person name="Huang M.-D."/>
            <person name="Li C.-Y."/>
            <person name="Huang L."/>
            <person name="Wang Z.-W."/>
            <person name="Zhao X."/>
            <person name="Zhong W.-Y."/>
            <person name="Peng D.-H."/>
            <person name="Ahmad S."/>
            <person name="Lan S."/>
            <person name="Zhang J.-S."/>
            <person name="Tsai W.-C."/>
            <person name="Van De Peer Y."/>
            <person name="Liu Z.-J."/>
        </authorList>
    </citation>
    <scope>NUCLEOTIDE SEQUENCE</scope>
    <source>
        <strain evidence="2">SCP</strain>
        <tissue evidence="2">Leaves</tissue>
    </source>
</reference>
<gene>
    <name evidence="2" type="ORF">QJS04_geneDACA002239</name>
</gene>
<dbReference type="InterPro" id="IPR036397">
    <property type="entry name" value="RNaseH_sf"/>
</dbReference>
<dbReference type="SUPFAM" id="SSF53098">
    <property type="entry name" value="Ribonuclease H-like"/>
    <property type="match status" value="1"/>
</dbReference>
<dbReference type="InterPro" id="IPR037056">
    <property type="entry name" value="RNase_H1_N_sf"/>
</dbReference>
<name>A0AAV9A8S4_ACOGR</name>
<dbReference type="InterPro" id="IPR002156">
    <property type="entry name" value="RNaseH_domain"/>
</dbReference>
<evidence type="ECO:0000313" key="3">
    <source>
        <dbReference type="Proteomes" id="UP001179952"/>
    </source>
</evidence>